<dbReference type="Proteomes" id="UP001595629">
    <property type="component" value="Unassembled WGS sequence"/>
</dbReference>
<gene>
    <name evidence="3" type="ORF">ACFORG_21120</name>
</gene>
<dbReference type="Pfam" id="PF09350">
    <property type="entry name" value="DJC28_CD"/>
    <property type="match status" value="1"/>
</dbReference>
<name>A0ABV7TM02_9RHOB</name>
<dbReference type="InterPro" id="IPR018961">
    <property type="entry name" value="DnaJ_homolog_subfam-C_membr-28"/>
</dbReference>
<dbReference type="RefSeq" id="WP_386737558.1">
    <property type="nucleotide sequence ID" value="NZ_JBHRXI010000048.1"/>
</dbReference>
<feature type="compositionally biased region" description="Basic and acidic residues" evidence="1">
    <location>
        <begin position="20"/>
        <end position="38"/>
    </location>
</feature>
<comment type="caution">
    <text evidence="3">The sequence shown here is derived from an EMBL/GenBank/DDBJ whole genome shotgun (WGS) entry which is preliminary data.</text>
</comment>
<protein>
    <submittedName>
        <fullName evidence="3">DUF1992 domain-containing protein</fullName>
    </submittedName>
</protein>
<organism evidence="3 4">
    <name type="scientific">Lutimaribacter marinistellae</name>
    <dbReference type="NCBI Taxonomy" id="1820329"/>
    <lineage>
        <taxon>Bacteria</taxon>
        <taxon>Pseudomonadati</taxon>
        <taxon>Pseudomonadota</taxon>
        <taxon>Alphaproteobacteria</taxon>
        <taxon>Rhodobacterales</taxon>
        <taxon>Roseobacteraceae</taxon>
        <taxon>Lutimaribacter</taxon>
    </lineage>
</organism>
<proteinExistence type="predicted"/>
<keyword evidence="4" id="KW-1185">Reference proteome</keyword>
<evidence type="ECO:0000256" key="1">
    <source>
        <dbReference type="SAM" id="MobiDB-lite"/>
    </source>
</evidence>
<feature type="domain" description="DnaJ homologue subfamily C member 28 conserved" evidence="2">
    <location>
        <begin position="8"/>
        <end position="72"/>
    </location>
</feature>
<sequence>MIRSFRNLIERQILKARAEGQLDHLEGEGKPLPDRSGEGDAALAAGHRIMAEAGVIPEEFRLKKELDAARKAYPQLSDPAKRKAAMARIADLEMRWNMARDARRSFFR</sequence>
<evidence type="ECO:0000313" key="4">
    <source>
        <dbReference type="Proteomes" id="UP001595629"/>
    </source>
</evidence>
<evidence type="ECO:0000313" key="3">
    <source>
        <dbReference type="EMBL" id="MFC3616251.1"/>
    </source>
</evidence>
<feature type="region of interest" description="Disordered" evidence="1">
    <location>
        <begin position="20"/>
        <end position="39"/>
    </location>
</feature>
<evidence type="ECO:0000259" key="2">
    <source>
        <dbReference type="Pfam" id="PF09350"/>
    </source>
</evidence>
<accession>A0ABV7TM02</accession>
<dbReference type="EMBL" id="JBHRXI010000048">
    <property type="protein sequence ID" value="MFC3616251.1"/>
    <property type="molecule type" value="Genomic_DNA"/>
</dbReference>
<reference evidence="4" key="1">
    <citation type="journal article" date="2019" name="Int. J. Syst. Evol. Microbiol.">
        <title>The Global Catalogue of Microorganisms (GCM) 10K type strain sequencing project: providing services to taxonomists for standard genome sequencing and annotation.</title>
        <authorList>
            <consortium name="The Broad Institute Genomics Platform"/>
            <consortium name="The Broad Institute Genome Sequencing Center for Infectious Disease"/>
            <person name="Wu L."/>
            <person name="Ma J."/>
        </authorList>
    </citation>
    <scope>NUCLEOTIDE SEQUENCE [LARGE SCALE GENOMIC DNA]</scope>
    <source>
        <strain evidence="4">KCTC 42911</strain>
    </source>
</reference>